<sequence>MEPEDASQPLAESKEDEEELLACSHCSNPITWREDILQERVNTFKEAVYPYELAVCDKESWCYLATDPQNNRFDLIRTRATAAVRLVASPCEDYSWFPGYAWRAAYCDSCQAQIGWGFCAPFVCGGCETGASSPSSKLWNMAPQFLGVILTRLRPSSQAKAQARFRQFRELSQTPAAQEGHFRHRWWPIGRARELLQARAALAGVRGQCRQCLPASSVSDPADALADIGEEPGRGAKPGAALERGWGHAGGVAPTAP</sequence>
<dbReference type="InterPro" id="IPR034750">
    <property type="entry name" value="CULT"/>
</dbReference>
<dbReference type="Gene3D" id="2.170.150.20">
    <property type="entry name" value="Peptide methionine sulfoxide reductase"/>
    <property type="match status" value="1"/>
</dbReference>
<dbReference type="AlphaFoldDB" id="A0AA36JRD2"/>
<accession>A0AA36JRD2</accession>
<comment type="caution">
    <text evidence="3">The sequence shown here is derived from an EMBL/GenBank/DDBJ whole genome shotgun (WGS) entry which is preliminary data.</text>
</comment>
<evidence type="ECO:0000256" key="1">
    <source>
        <dbReference type="SAM" id="MobiDB-lite"/>
    </source>
</evidence>
<dbReference type="Proteomes" id="UP001178507">
    <property type="component" value="Unassembled WGS sequence"/>
</dbReference>
<protein>
    <recommendedName>
        <fullName evidence="2">CULT domain-containing protein</fullName>
    </recommendedName>
</protein>
<feature type="region of interest" description="Disordered" evidence="1">
    <location>
        <begin position="219"/>
        <end position="257"/>
    </location>
</feature>
<evidence type="ECO:0000313" key="4">
    <source>
        <dbReference type="Proteomes" id="UP001178507"/>
    </source>
</evidence>
<proteinExistence type="predicted"/>
<feature type="domain" description="CULT" evidence="2">
    <location>
        <begin position="18"/>
        <end position="157"/>
    </location>
</feature>
<evidence type="ECO:0000259" key="2">
    <source>
        <dbReference type="PROSITE" id="PS51788"/>
    </source>
</evidence>
<gene>
    <name evidence="3" type="ORF">EVOR1521_LOCUS31152</name>
</gene>
<keyword evidence="4" id="KW-1185">Reference proteome</keyword>
<dbReference type="PROSITE" id="PS51788">
    <property type="entry name" value="CULT"/>
    <property type="match status" value="1"/>
</dbReference>
<organism evidence="3 4">
    <name type="scientific">Effrenium voratum</name>
    <dbReference type="NCBI Taxonomy" id="2562239"/>
    <lineage>
        <taxon>Eukaryota</taxon>
        <taxon>Sar</taxon>
        <taxon>Alveolata</taxon>
        <taxon>Dinophyceae</taxon>
        <taxon>Suessiales</taxon>
        <taxon>Symbiodiniaceae</taxon>
        <taxon>Effrenium</taxon>
    </lineage>
</organism>
<evidence type="ECO:0000313" key="3">
    <source>
        <dbReference type="EMBL" id="CAJ1410307.1"/>
    </source>
</evidence>
<dbReference type="EMBL" id="CAUJNA010003810">
    <property type="protein sequence ID" value="CAJ1410307.1"/>
    <property type="molecule type" value="Genomic_DNA"/>
</dbReference>
<name>A0AA36JRD2_9DINO</name>
<reference evidence="3" key="1">
    <citation type="submission" date="2023-08" db="EMBL/GenBank/DDBJ databases">
        <authorList>
            <person name="Chen Y."/>
            <person name="Shah S."/>
            <person name="Dougan E. K."/>
            <person name="Thang M."/>
            <person name="Chan C."/>
        </authorList>
    </citation>
    <scope>NUCLEOTIDE SEQUENCE</scope>
</reference>